<evidence type="ECO:0000313" key="3">
    <source>
        <dbReference type="EMBL" id="SNR60554.1"/>
    </source>
</evidence>
<keyword evidence="2" id="KW-0472">Membrane</keyword>
<keyword evidence="1" id="KW-0175">Coiled coil</keyword>
<keyword evidence="2" id="KW-1133">Transmembrane helix</keyword>
<sequence length="287" mass="34460">MKEIIKSFFEASRERIKNPLIGTFLISWIAINWKPISILFFSNKDIEYRITHINDNYSSFQSYFLVPFIITIVYLIILPYFMWGMDEILNKSIIGRKKNIIKQLVIDIKGKQELAEEENKLEDLKAKYRDKADLNKLIEKLKKQLEDRDNTIDNLQIDFKTLNEDYSQIKSLVEKDNTKNLSENTLKKLENDYKEFKESDLYEDFREIGLSIRNRNEFPNHINDIIKEKYLYQNIVDKITDDENQRIYYELTDKGNFFWREYIMNVTVVKKRKVPPPPPVEQEDLPF</sequence>
<gene>
    <name evidence="3" type="ORF">SAMN06265371_106203</name>
</gene>
<dbReference type="AlphaFoldDB" id="A0A238XQC8"/>
<name>A0A238XQC8_9FLAO</name>
<reference evidence="3 4" key="1">
    <citation type="submission" date="2017-06" db="EMBL/GenBank/DDBJ databases">
        <authorList>
            <person name="Kim H.J."/>
            <person name="Triplett B.A."/>
        </authorList>
    </citation>
    <scope>NUCLEOTIDE SEQUENCE [LARGE SCALE GENOMIC DNA]</scope>
    <source>
        <strain evidence="3 4">DSM 29150</strain>
    </source>
</reference>
<proteinExistence type="predicted"/>
<evidence type="ECO:0000256" key="2">
    <source>
        <dbReference type="SAM" id="Phobius"/>
    </source>
</evidence>
<evidence type="ECO:0000313" key="4">
    <source>
        <dbReference type="Proteomes" id="UP000198384"/>
    </source>
</evidence>
<dbReference type="Gene3D" id="1.20.1170.10">
    <property type="match status" value="1"/>
</dbReference>
<keyword evidence="4" id="KW-1185">Reference proteome</keyword>
<protein>
    <submittedName>
        <fullName evidence="3">Uncharacterized protein</fullName>
    </submittedName>
</protein>
<feature type="transmembrane region" description="Helical" evidence="2">
    <location>
        <begin position="62"/>
        <end position="83"/>
    </location>
</feature>
<feature type="coiled-coil region" evidence="1">
    <location>
        <begin position="107"/>
        <end position="199"/>
    </location>
</feature>
<dbReference type="RefSeq" id="WP_089381958.1">
    <property type="nucleotide sequence ID" value="NZ_FZNT01000006.1"/>
</dbReference>
<dbReference type="SUPFAM" id="SSF58100">
    <property type="entry name" value="Bacterial hemolysins"/>
    <property type="match status" value="1"/>
</dbReference>
<keyword evidence="2" id="KW-0812">Transmembrane</keyword>
<feature type="transmembrane region" description="Helical" evidence="2">
    <location>
        <begin position="20"/>
        <end position="42"/>
    </location>
</feature>
<dbReference type="Proteomes" id="UP000198384">
    <property type="component" value="Unassembled WGS sequence"/>
</dbReference>
<accession>A0A238XQC8</accession>
<dbReference type="EMBL" id="FZNT01000006">
    <property type="protein sequence ID" value="SNR60554.1"/>
    <property type="molecule type" value="Genomic_DNA"/>
</dbReference>
<dbReference type="OrthoDB" id="1443905at2"/>
<evidence type="ECO:0000256" key="1">
    <source>
        <dbReference type="SAM" id="Coils"/>
    </source>
</evidence>
<organism evidence="3 4">
    <name type="scientific">Lutibacter agarilyticus</name>
    <dbReference type="NCBI Taxonomy" id="1109740"/>
    <lineage>
        <taxon>Bacteria</taxon>
        <taxon>Pseudomonadati</taxon>
        <taxon>Bacteroidota</taxon>
        <taxon>Flavobacteriia</taxon>
        <taxon>Flavobacteriales</taxon>
        <taxon>Flavobacteriaceae</taxon>
        <taxon>Lutibacter</taxon>
    </lineage>
</organism>